<evidence type="ECO:0000256" key="2">
    <source>
        <dbReference type="ARBA" id="ARBA00022842"/>
    </source>
</evidence>
<protein>
    <submittedName>
        <fullName evidence="5">Photosystem II light harvesting complex protein 2.3</fullName>
    </submittedName>
</protein>
<feature type="transmembrane region" description="Helical" evidence="3">
    <location>
        <begin position="619"/>
        <end position="635"/>
    </location>
</feature>
<dbReference type="SUPFAM" id="SSF81665">
    <property type="entry name" value="Calcium ATPase, transmembrane domain M"/>
    <property type="match status" value="1"/>
</dbReference>
<dbReference type="Gene3D" id="1.10.3460.10">
    <property type="entry name" value="Chlorophyll a/b binding protein domain"/>
    <property type="match status" value="1"/>
</dbReference>
<dbReference type="GO" id="GO:0005886">
    <property type="term" value="C:plasma membrane"/>
    <property type="evidence" value="ECO:0007669"/>
    <property type="project" value="TreeGrafter"/>
</dbReference>
<evidence type="ECO:0000256" key="1">
    <source>
        <dbReference type="ARBA" id="ARBA00022723"/>
    </source>
</evidence>
<dbReference type="EMBL" id="BJWL01000013">
    <property type="protein sequence ID" value="GFY99185.1"/>
    <property type="molecule type" value="Genomic_DNA"/>
</dbReference>
<evidence type="ECO:0000313" key="5">
    <source>
        <dbReference type="EMBL" id="GFY99185.1"/>
    </source>
</evidence>
<feature type="transmembrane region" description="Helical" evidence="3">
    <location>
        <begin position="519"/>
        <end position="540"/>
    </location>
</feature>
<accession>A0A7J0FKG5</accession>
<dbReference type="OrthoDB" id="1422951at2759"/>
<dbReference type="GO" id="GO:0046872">
    <property type="term" value="F:metal ion binding"/>
    <property type="evidence" value="ECO:0007669"/>
    <property type="project" value="UniProtKB-KW"/>
</dbReference>
<feature type="transmembrane region" description="Helical" evidence="3">
    <location>
        <begin position="443"/>
        <end position="464"/>
    </location>
</feature>
<feature type="transmembrane region" description="Helical" evidence="3">
    <location>
        <begin position="476"/>
        <end position="498"/>
    </location>
</feature>
<proteinExistence type="predicted"/>
<keyword evidence="2" id="KW-0460">Magnesium</keyword>
<dbReference type="Pfam" id="PF00689">
    <property type="entry name" value="Cation_ATPase_C"/>
    <property type="match status" value="1"/>
</dbReference>
<dbReference type="InterPro" id="IPR023298">
    <property type="entry name" value="ATPase_P-typ_TM_dom_sf"/>
</dbReference>
<dbReference type="PANTHER" id="PTHR24093">
    <property type="entry name" value="CATION TRANSPORTING ATPASE"/>
    <property type="match status" value="1"/>
</dbReference>
<evidence type="ECO:0000313" key="6">
    <source>
        <dbReference type="Proteomes" id="UP000585474"/>
    </source>
</evidence>
<dbReference type="PRINTS" id="PR00119">
    <property type="entry name" value="CATATPASE"/>
</dbReference>
<keyword evidence="3" id="KW-0812">Transmembrane</keyword>
<feature type="transmembrane region" description="Helical" evidence="3">
    <location>
        <begin position="666"/>
        <end position="685"/>
    </location>
</feature>
<sequence length="816" mass="90425">MIVTSVGTDTAIGKVMSMVKDDTKTLLQSRIDRPVCSMDMIALCVAILITLVLFIRFLLKSLSHYDNGVPELKGNVSTEKLMKILLRSRGLVYTLTAALNAVVLGLQHGMSLAITVSLSYWNQKVASDHASPQNLSACGTMGITTVICIDLSGGLSCKDIEVEKFWVGANEINTERESNISQVVLDALKQGINISVNVPKDLWCPIDGSLCSWAQKRWGDGVELELGGSFSEQFGQFGEVELPEVASESRKMIFNTKGRGVLMRTNRDGERIMHLHWRGSAQTILNMCSHYYDCGGITHALESQIYKFEELIKALVGFKFREETKYAIESLKRAGVNIKLVTEYELGKAKAIASELGIYMPGSNDVALEELEKNDGHIVAFCGGSTTGDAAALKEADLGITWEIQSIEMARENSDFIITSGGGLFSLTLMLKHGRCVYRNIEMFMELQLTACVSGILITAVWTMSLGESPITAIQLIWANLIVFTLGGIMMIMELPTLDLMAHAHPLKPTRTKSVMTMGMWRNCLTQVLYQIFVLLIFQFEGQAIHGLDQDVIKTMIFNTFVLCQVFNMFNVIELEKKENLVVFFRSYYLLVSVGAVLAMQVLLVQLATSLAMYVRLNWVQWAFCFLFSVLSWGFDRALKYICVVLSIRSVQSAGLHLLFSSARAAWVYVPPIGVMFSMFVIYSFSHSFKSAKAWTLDYEVEPLRKSLRPKILAHQDIAGLSADPEAFAKTREFEAGSQNFSEGGLDYLGNPNLVHAQSILMIWACQVVVRGFVEGYCVGGGPRSEGLDKIYPGGAFDQLGLADVFRVFASSFKPL</sequence>
<name>A0A7J0FKG5_9ERIC</name>
<dbReference type="Gene3D" id="1.20.1110.10">
    <property type="entry name" value="Calcium-transporting ATPase, transmembrane domain"/>
    <property type="match status" value="2"/>
</dbReference>
<dbReference type="SUPFAM" id="SSF103511">
    <property type="entry name" value="Chlorophyll a-b binding protein"/>
    <property type="match status" value="1"/>
</dbReference>
<feature type="transmembrane region" description="Helical" evidence="3">
    <location>
        <begin position="587"/>
        <end position="607"/>
    </location>
</feature>
<dbReference type="SUPFAM" id="SSF56784">
    <property type="entry name" value="HAD-like"/>
    <property type="match status" value="1"/>
</dbReference>
<feature type="transmembrane region" description="Helical" evidence="3">
    <location>
        <begin position="552"/>
        <end position="575"/>
    </location>
</feature>
<keyword evidence="6" id="KW-1185">Reference proteome</keyword>
<evidence type="ECO:0000256" key="3">
    <source>
        <dbReference type="SAM" id="Phobius"/>
    </source>
</evidence>
<keyword evidence="3" id="KW-0472">Membrane</keyword>
<gene>
    <name evidence="5" type="ORF">Acr_13g0005860</name>
</gene>
<keyword evidence="3" id="KW-1133">Transmembrane helix</keyword>
<dbReference type="InterPro" id="IPR036412">
    <property type="entry name" value="HAD-like_sf"/>
</dbReference>
<dbReference type="AlphaFoldDB" id="A0A7J0FKG5"/>
<dbReference type="GO" id="GO:0005388">
    <property type="term" value="F:P-type calcium transporter activity"/>
    <property type="evidence" value="ECO:0007669"/>
    <property type="project" value="TreeGrafter"/>
</dbReference>
<organism evidence="5 6">
    <name type="scientific">Actinidia rufa</name>
    <dbReference type="NCBI Taxonomy" id="165716"/>
    <lineage>
        <taxon>Eukaryota</taxon>
        <taxon>Viridiplantae</taxon>
        <taxon>Streptophyta</taxon>
        <taxon>Embryophyta</taxon>
        <taxon>Tracheophyta</taxon>
        <taxon>Spermatophyta</taxon>
        <taxon>Magnoliopsida</taxon>
        <taxon>eudicotyledons</taxon>
        <taxon>Gunneridae</taxon>
        <taxon>Pentapetalae</taxon>
        <taxon>asterids</taxon>
        <taxon>Ericales</taxon>
        <taxon>Actinidiaceae</taxon>
        <taxon>Actinidia</taxon>
    </lineage>
</organism>
<feature type="domain" description="Cation-transporting P-type ATPase C-terminal" evidence="4">
    <location>
        <begin position="469"/>
        <end position="642"/>
    </location>
</feature>
<dbReference type="PANTHER" id="PTHR24093:SF454">
    <property type="entry name" value="CATION-TRANSPORTING P-TYPE ATPASE C-TERMINAL DOMAIN-CONTAINING PROTEIN"/>
    <property type="match status" value="1"/>
</dbReference>
<keyword evidence="1" id="KW-0479">Metal-binding</keyword>
<dbReference type="InterPro" id="IPR006068">
    <property type="entry name" value="ATPase_P-typ_cation-transptr_C"/>
</dbReference>
<dbReference type="Proteomes" id="UP000585474">
    <property type="component" value="Unassembled WGS sequence"/>
</dbReference>
<evidence type="ECO:0000259" key="4">
    <source>
        <dbReference type="Pfam" id="PF00689"/>
    </source>
</evidence>
<comment type="caution">
    <text evidence="5">The sequence shown here is derived from an EMBL/GenBank/DDBJ whole genome shotgun (WGS) entry which is preliminary data.</text>
</comment>
<feature type="transmembrane region" description="Helical" evidence="3">
    <location>
        <begin position="40"/>
        <end position="59"/>
    </location>
</feature>
<reference evidence="5 6" key="1">
    <citation type="submission" date="2019-07" db="EMBL/GenBank/DDBJ databases">
        <title>De Novo Assembly of kiwifruit Actinidia rufa.</title>
        <authorList>
            <person name="Sugita-Konishi S."/>
            <person name="Sato K."/>
            <person name="Mori E."/>
            <person name="Abe Y."/>
            <person name="Kisaki G."/>
            <person name="Hamano K."/>
            <person name="Suezawa K."/>
            <person name="Otani M."/>
            <person name="Fukuda T."/>
            <person name="Manabe T."/>
            <person name="Gomi K."/>
            <person name="Tabuchi M."/>
            <person name="Akimitsu K."/>
            <person name="Kataoka I."/>
        </authorList>
    </citation>
    <scope>NUCLEOTIDE SEQUENCE [LARGE SCALE GENOMIC DNA]</scope>
    <source>
        <strain evidence="6">cv. Fuchu</strain>
    </source>
</reference>
<feature type="transmembrane region" description="Helical" evidence="3">
    <location>
        <begin position="90"/>
        <end position="110"/>
    </location>
</feature>